<dbReference type="AlphaFoldDB" id="A0A085MVV2"/>
<feature type="domain" description="Integrase catalytic" evidence="6">
    <location>
        <begin position="591"/>
        <end position="770"/>
    </location>
</feature>
<dbReference type="EMBL" id="KL367626">
    <property type="protein sequence ID" value="KFD61348.1"/>
    <property type="molecule type" value="Genomic_DNA"/>
</dbReference>
<feature type="region of interest" description="Disordered" evidence="5">
    <location>
        <begin position="1"/>
        <end position="35"/>
    </location>
</feature>
<dbReference type="SUPFAM" id="SSF50630">
    <property type="entry name" value="Acid proteases"/>
    <property type="match status" value="1"/>
</dbReference>
<evidence type="ECO:0000256" key="2">
    <source>
        <dbReference type="ARBA" id="ARBA00022695"/>
    </source>
</evidence>
<dbReference type="InterPro" id="IPR050951">
    <property type="entry name" value="Retrovirus_Pol_polyprotein"/>
</dbReference>
<dbReference type="GO" id="GO:0003676">
    <property type="term" value="F:nucleic acid binding"/>
    <property type="evidence" value="ECO:0007669"/>
    <property type="project" value="InterPro"/>
</dbReference>
<dbReference type="PANTHER" id="PTHR37984">
    <property type="entry name" value="PROTEIN CBG26694"/>
    <property type="match status" value="1"/>
</dbReference>
<reference evidence="7" key="1">
    <citation type="journal article" date="2014" name="Nat. Genet.">
        <title>Genome and transcriptome of the porcine whipworm Trichuris suis.</title>
        <authorList>
            <person name="Jex A.R."/>
            <person name="Nejsum P."/>
            <person name="Schwarz E.M."/>
            <person name="Hu L."/>
            <person name="Young N.D."/>
            <person name="Hall R.S."/>
            <person name="Korhonen P.K."/>
            <person name="Liao S."/>
            <person name="Thamsborg S."/>
            <person name="Xia J."/>
            <person name="Xu P."/>
            <person name="Wang S."/>
            <person name="Scheerlinck J.P."/>
            <person name="Hofmann A."/>
            <person name="Sternberg P.W."/>
            <person name="Wang J."/>
            <person name="Gasser R.B."/>
        </authorList>
    </citation>
    <scope>NUCLEOTIDE SEQUENCE [LARGE SCALE GENOMIC DNA]</scope>
    <source>
        <strain evidence="7">DCEP-RM93F</strain>
    </source>
</reference>
<accession>A0A085MVV2</accession>
<proteinExistence type="predicted"/>
<keyword evidence="3" id="KW-0540">Nuclease</keyword>
<evidence type="ECO:0000256" key="1">
    <source>
        <dbReference type="ARBA" id="ARBA00022679"/>
    </source>
</evidence>
<dbReference type="PANTHER" id="PTHR37984:SF5">
    <property type="entry name" value="PROTEIN NYNRIN-LIKE"/>
    <property type="match status" value="1"/>
</dbReference>
<dbReference type="InterPro" id="IPR001584">
    <property type="entry name" value="Integrase_cat-core"/>
</dbReference>
<dbReference type="SUPFAM" id="SSF53098">
    <property type="entry name" value="Ribonuclease H-like"/>
    <property type="match status" value="1"/>
</dbReference>
<evidence type="ECO:0000256" key="3">
    <source>
        <dbReference type="ARBA" id="ARBA00022722"/>
    </source>
</evidence>
<dbReference type="GO" id="GO:0015074">
    <property type="term" value="P:DNA integration"/>
    <property type="evidence" value="ECO:0007669"/>
    <property type="project" value="InterPro"/>
</dbReference>
<dbReference type="Proteomes" id="UP000030758">
    <property type="component" value="Unassembled WGS sequence"/>
</dbReference>
<dbReference type="GO" id="GO:0016779">
    <property type="term" value="F:nucleotidyltransferase activity"/>
    <property type="evidence" value="ECO:0007669"/>
    <property type="project" value="UniProtKB-KW"/>
</dbReference>
<organism evidence="7">
    <name type="scientific">Trichuris suis</name>
    <name type="common">pig whipworm</name>
    <dbReference type="NCBI Taxonomy" id="68888"/>
    <lineage>
        <taxon>Eukaryota</taxon>
        <taxon>Metazoa</taxon>
        <taxon>Ecdysozoa</taxon>
        <taxon>Nematoda</taxon>
        <taxon>Enoplea</taxon>
        <taxon>Dorylaimia</taxon>
        <taxon>Trichinellida</taxon>
        <taxon>Trichuridae</taxon>
        <taxon>Trichuris</taxon>
    </lineage>
</organism>
<evidence type="ECO:0000256" key="4">
    <source>
        <dbReference type="ARBA" id="ARBA00022759"/>
    </source>
</evidence>
<dbReference type="GO" id="GO:0004519">
    <property type="term" value="F:endonuclease activity"/>
    <property type="evidence" value="ECO:0007669"/>
    <property type="project" value="UniProtKB-KW"/>
</dbReference>
<name>A0A085MVV2_9BILA</name>
<keyword evidence="4" id="KW-0378">Hydrolase</keyword>
<evidence type="ECO:0000259" key="6">
    <source>
        <dbReference type="PROSITE" id="PS50994"/>
    </source>
</evidence>
<evidence type="ECO:0000256" key="5">
    <source>
        <dbReference type="SAM" id="MobiDB-lite"/>
    </source>
</evidence>
<dbReference type="PROSITE" id="PS50994">
    <property type="entry name" value="INTEGRASE"/>
    <property type="match status" value="1"/>
</dbReference>
<protein>
    <recommendedName>
        <fullName evidence="6">Integrase catalytic domain-containing protein</fullName>
    </recommendedName>
</protein>
<keyword evidence="2" id="KW-0548">Nucleotidyltransferase</keyword>
<evidence type="ECO:0000313" key="7">
    <source>
        <dbReference type="EMBL" id="KFD61348.1"/>
    </source>
</evidence>
<keyword evidence="1" id="KW-0808">Transferase</keyword>
<dbReference type="Gene3D" id="2.40.70.10">
    <property type="entry name" value="Acid Proteases"/>
    <property type="match status" value="1"/>
</dbReference>
<dbReference type="InterPro" id="IPR012337">
    <property type="entry name" value="RNaseH-like_sf"/>
</dbReference>
<keyword evidence="4" id="KW-0255">Endonuclease</keyword>
<dbReference type="InterPro" id="IPR036397">
    <property type="entry name" value="RNaseH_sf"/>
</dbReference>
<sequence>MPRRSPSALKPVSDNPRSDDLSRGDPTTSYRGPMLDSTGDLAFDVRLIPEFDGSSSQCVSDWFLKLELVCRLRRVVDVAAVIPLRLAGGALTVYLELPDEDKRSVEKVKEALLAAFSMEPLEACDNFSSRKLRNGETPDVFLSELRKLASLFGGISEKGMMCAFISGLPDNVRQILRASLRLQELSLSQVLAQARGVLAEQRPAVARGAYLGAKQSGAAVNVSERRCFALPTVRMHVNGVERTVLVDTGCTNCIARESCCKQWKEQTVTMTTLNDGVLQGKGVGTVWLQPMDRPRVQADVIICQTKPLGFDFILGINGIKKLRGLEIDYGRAHTFQTHGREVALHEQSSRSNVTTKSRSSNVMSASVAAQTVPSVGLKRMRPSVIYFQSTKFLNAVDSEDEVEAQRLRLADDNIGLHSWSIHRLKPHSADAFALQHSIVQCCHAWGLKDVEVMTDSATVQRWVLESISGKARLKTKAVGELLIRRRIETIRSLVNEYSVQASVTLVKSSENKADALTRVPKEWLKPQEAIIRTAYAMAADGSAEQRIAEIHHTAGHPGVRRTHYFVKQSDCQITRRQVQAVVRNCETCKSIDPAPIKWRRGCLSVERVWQRLAMDVTHVGGHSYLTLIDSGPSRFAIWRPLRHHSSADVADQLELVFLERGAPEEILADNDTAFRSRLLEQLAERWNVRVRFRCAHNPSGNDIVERCHRTVKVIVARKECSVPEAVHLYNITPRDDCNAETAPANTLYAYRIRLRGIDARAPDGHPQSQYKVGDHVWIMPLRLTAYLVMCGTFAYVDNPKKLPISRTAQRTAEVLRQ</sequence>
<dbReference type="Pfam" id="PF00665">
    <property type="entry name" value="rve"/>
    <property type="match status" value="1"/>
</dbReference>
<gene>
    <name evidence="7" type="ORF">M514_26481</name>
</gene>
<dbReference type="InterPro" id="IPR021109">
    <property type="entry name" value="Peptidase_aspartic_dom_sf"/>
</dbReference>
<dbReference type="Gene3D" id="3.30.420.10">
    <property type="entry name" value="Ribonuclease H-like superfamily/Ribonuclease H"/>
    <property type="match status" value="1"/>
</dbReference>